<feature type="signal peptide" evidence="1">
    <location>
        <begin position="1"/>
        <end position="18"/>
    </location>
</feature>
<protein>
    <recommendedName>
        <fullName evidence="4">Secreted protein</fullName>
    </recommendedName>
</protein>
<evidence type="ECO:0000313" key="2">
    <source>
        <dbReference type="EMBL" id="KIY70639.1"/>
    </source>
</evidence>
<keyword evidence="3" id="KW-1185">Reference proteome</keyword>
<evidence type="ECO:0000256" key="1">
    <source>
        <dbReference type="SAM" id="SignalP"/>
    </source>
</evidence>
<dbReference type="EMBL" id="KN880465">
    <property type="protein sequence ID" value="KIY70639.1"/>
    <property type="molecule type" value="Genomic_DNA"/>
</dbReference>
<organism evidence="2 3">
    <name type="scientific">Cylindrobasidium torrendii FP15055 ss-10</name>
    <dbReference type="NCBI Taxonomy" id="1314674"/>
    <lineage>
        <taxon>Eukaryota</taxon>
        <taxon>Fungi</taxon>
        <taxon>Dikarya</taxon>
        <taxon>Basidiomycota</taxon>
        <taxon>Agaricomycotina</taxon>
        <taxon>Agaricomycetes</taxon>
        <taxon>Agaricomycetidae</taxon>
        <taxon>Agaricales</taxon>
        <taxon>Marasmiineae</taxon>
        <taxon>Physalacriaceae</taxon>
        <taxon>Cylindrobasidium</taxon>
    </lineage>
</organism>
<feature type="chain" id="PRO_5002317382" description="Secreted protein" evidence="1">
    <location>
        <begin position="19"/>
        <end position="77"/>
    </location>
</feature>
<dbReference type="Proteomes" id="UP000054007">
    <property type="component" value="Unassembled WGS sequence"/>
</dbReference>
<accession>A0A0D7BKJ0</accession>
<evidence type="ECO:0008006" key="4">
    <source>
        <dbReference type="Google" id="ProtNLM"/>
    </source>
</evidence>
<gene>
    <name evidence="2" type="ORF">CYLTODRAFT_174948</name>
</gene>
<name>A0A0D7BKJ0_9AGAR</name>
<dbReference type="AlphaFoldDB" id="A0A0D7BKJ0"/>
<proteinExistence type="predicted"/>
<evidence type="ECO:0000313" key="3">
    <source>
        <dbReference type="Proteomes" id="UP000054007"/>
    </source>
</evidence>
<keyword evidence="1" id="KW-0732">Signal</keyword>
<sequence length="77" mass="8658">MFFVTITIAVHAFQYALTRCISTGRCSRVVSVFQNHVLERYTIANEQVSPTLVQKLLVVFASSDGKHIRCVRSATIQ</sequence>
<reference evidence="2 3" key="1">
    <citation type="journal article" date="2015" name="Fungal Genet. Biol.">
        <title>Evolution of novel wood decay mechanisms in Agaricales revealed by the genome sequences of Fistulina hepatica and Cylindrobasidium torrendii.</title>
        <authorList>
            <person name="Floudas D."/>
            <person name="Held B.W."/>
            <person name="Riley R."/>
            <person name="Nagy L.G."/>
            <person name="Koehler G."/>
            <person name="Ransdell A.S."/>
            <person name="Younus H."/>
            <person name="Chow J."/>
            <person name="Chiniquy J."/>
            <person name="Lipzen A."/>
            <person name="Tritt A."/>
            <person name="Sun H."/>
            <person name="Haridas S."/>
            <person name="LaButti K."/>
            <person name="Ohm R.A."/>
            <person name="Kues U."/>
            <person name="Blanchette R.A."/>
            <person name="Grigoriev I.V."/>
            <person name="Minto R.E."/>
            <person name="Hibbett D.S."/>
        </authorList>
    </citation>
    <scope>NUCLEOTIDE SEQUENCE [LARGE SCALE GENOMIC DNA]</scope>
    <source>
        <strain evidence="2 3">FP15055 ss-10</strain>
    </source>
</reference>